<evidence type="ECO:0000313" key="4">
    <source>
        <dbReference type="Proteomes" id="UP000236584"/>
    </source>
</evidence>
<keyword evidence="1" id="KW-0472">Membrane</keyword>
<name>A0A2I8VQT8_9EURY</name>
<keyword evidence="1" id="KW-0812">Transmembrane</keyword>
<dbReference type="EMBL" id="CP026310">
    <property type="protein sequence ID" value="AUV84244.1"/>
    <property type="molecule type" value="Genomic_DNA"/>
</dbReference>
<dbReference type="Proteomes" id="UP000236584">
    <property type="component" value="Plasmid unnamed1"/>
</dbReference>
<feature type="transmembrane region" description="Helical" evidence="1">
    <location>
        <begin position="29"/>
        <end position="60"/>
    </location>
</feature>
<protein>
    <recommendedName>
        <fullName evidence="2">Glycine zipper-like domain-containing protein</fullName>
    </recommendedName>
</protein>
<dbReference type="InterPro" id="IPR058598">
    <property type="entry name" value="Gly_zipper-like_dom"/>
</dbReference>
<evidence type="ECO:0000259" key="2">
    <source>
        <dbReference type="Pfam" id="PF26273"/>
    </source>
</evidence>
<reference evidence="3 4" key="1">
    <citation type="submission" date="2018-01" db="EMBL/GenBank/DDBJ databases">
        <title>Complete genome sequence of Salinigranum rubrum GX10T, an extremely halophilic archaeon isolated from a marine solar saltern.</title>
        <authorList>
            <person name="Han S."/>
        </authorList>
    </citation>
    <scope>NUCLEOTIDE SEQUENCE [LARGE SCALE GENOMIC DNA]</scope>
    <source>
        <strain evidence="3 4">GX10</strain>
        <plasmid evidence="4">Plasmid unnamed1</plasmid>
    </source>
</reference>
<accession>A0A2I8VQT8</accession>
<feature type="domain" description="Glycine zipper-like" evidence="2">
    <location>
        <begin position="25"/>
        <end position="61"/>
    </location>
</feature>
<keyword evidence="1" id="KW-1133">Transmembrane helix</keyword>
<keyword evidence="4" id="KW-1185">Reference proteome</keyword>
<evidence type="ECO:0000313" key="3">
    <source>
        <dbReference type="EMBL" id="AUV84244.1"/>
    </source>
</evidence>
<geneLocation type="plasmid" evidence="3">
    <name>unnamed1</name>
</geneLocation>
<dbReference type="AlphaFoldDB" id="A0A2I8VQT8"/>
<evidence type="ECO:0000256" key="1">
    <source>
        <dbReference type="SAM" id="Phobius"/>
    </source>
</evidence>
<organism evidence="3 4">
    <name type="scientific">Salinigranum rubrum</name>
    <dbReference type="NCBI Taxonomy" id="755307"/>
    <lineage>
        <taxon>Archaea</taxon>
        <taxon>Methanobacteriati</taxon>
        <taxon>Methanobacteriota</taxon>
        <taxon>Stenosarchaea group</taxon>
        <taxon>Halobacteria</taxon>
        <taxon>Halobacteriales</taxon>
        <taxon>Haloferacaceae</taxon>
        <taxon>Salinigranum</taxon>
    </lineage>
</organism>
<sequence>MNRTEEWFESHWRTMSSDDGSQLTAGTGIAVGLGFGVAAGLAFDNLALWLSITLVLGIWIDHRGAE</sequence>
<keyword evidence="3" id="KW-0614">Plasmid</keyword>
<dbReference type="KEGG" id="srub:C2R22_22065"/>
<gene>
    <name evidence="3" type="ORF">C2R22_22065</name>
</gene>
<proteinExistence type="predicted"/>
<dbReference type="Pfam" id="PF26273">
    <property type="entry name" value="Gly_zipper"/>
    <property type="match status" value="1"/>
</dbReference>